<evidence type="ECO:0008006" key="4">
    <source>
        <dbReference type="Google" id="ProtNLM"/>
    </source>
</evidence>
<reference evidence="2 3" key="1">
    <citation type="submission" date="2020-08" db="EMBL/GenBank/DDBJ databases">
        <title>Genomic Encyclopedia of Type Strains, Phase IV (KMG-IV): sequencing the most valuable type-strain genomes for metagenomic binning, comparative biology and taxonomic classification.</title>
        <authorList>
            <person name="Goeker M."/>
        </authorList>
    </citation>
    <scope>NUCLEOTIDE SEQUENCE [LARGE SCALE GENOMIC DNA]</scope>
    <source>
        <strain evidence="2 3">DSM 25481</strain>
    </source>
</reference>
<organism evidence="2 3">
    <name type="scientific">Hansschlegelia beijingensis</name>
    <dbReference type="NCBI Taxonomy" id="1133344"/>
    <lineage>
        <taxon>Bacteria</taxon>
        <taxon>Pseudomonadati</taxon>
        <taxon>Pseudomonadota</taxon>
        <taxon>Alphaproteobacteria</taxon>
        <taxon>Hyphomicrobiales</taxon>
        <taxon>Methylopilaceae</taxon>
        <taxon>Hansschlegelia</taxon>
    </lineage>
</organism>
<name>A0A7W6GEZ8_9HYPH</name>
<dbReference type="RefSeq" id="WP_183394654.1">
    <property type="nucleotide sequence ID" value="NZ_JACIDR010000002.1"/>
</dbReference>
<evidence type="ECO:0000313" key="2">
    <source>
        <dbReference type="EMBL" id="MBB3972770.1"/>
    </source>
</evidence>
<dbReference type="AlphaFoldDB" id="A0A7W6GEZ8"/>
<keyword evidence="3" id="KW-1185">Reference proteome</keyword>
<dbReference type="Proteomes" id="UP000528964">
    <property type="component" value="Unassembled WGS sequence"/>
</dbReference>
<evidence type="ECO:0000313" key="3">
    <source>
        <dbReference type="Proteomes" id="UP000528964"/>
    </source>
</evidence>
<proteinExistence type="predicted"/>
<comment type="caution">
    <text evidence="2">The sequence shown here is derived from an EMBL/GenBank/DDBJ whole genome shotgun (WGS) entry which is preliminary data.</text>
</comment>
<feature type="compositionally biased region" description="Acidic residues" evidence="1">
    <location>
        <begin position="117"/>
        <end position="127"/>
    </location>
</feature>
<dbReference type="EMBL" id="JACIDR010000002">
    <property type="protein sequence ID" value="MBB3972770.1"/>
    <property type="molecule type" value="Genomic_DNA"/>
</dbReference>
<feature type="region of interest" description="Disordered" evidence="1">
    <location>
        <begin position="101"/>
        <end position="127"/>
    </location>
</feature>
<protein>
    <recommendedName>
        <fullName evidence="4">Terminase</fullName>
    </recommendedName>
</protein>
<gene>
    <name evidence="2" type="ORF">GGR24_001427</name>
</gene>
<accession>A0A7W6GEZ8</accession>
<sequence length="127" mass="14090">MPRPRTPKAKAEITGYADKKRTKFENRVEPTVDEDIGSPPLWMTERQRESWRVLSDEIPWLNKSHRAHLSIAVVIHARLCANEDVGVQALNLLRQCLGQMGANPADASKAGGKPDGEGEDPANEFFG</sequence>
<evidence type="ECO:0000256" key="1">
    <source>
        <dbReference type="SAM" id="MobiDB-lite"/>
    </source>
</evidence>